<keyword evidence="2" id="KW-1185">Reference proteome</keyword>
<sequence>MLDGCVDIEGHVELRQEFPGAGVHVTPIDPAIAPGLVADEDIFSDCEVGEKGRVLVHHGNPLTPALQGRQQLEGLALFQDLPGIGLVHAAYDLHQRALAGTVFAGEGMHAAWPQGQTYIDEYIDGAETLTDVLQIEHRYGQGRCTLKAFCDLLESPGITKTRRNNELKQKSVSS</sequence>
<organism evidence="1 2">
    <name type="scientific">Labrys miyagiensis</name>
    <dbReference type="NCBI Taxonomy" id="346912"/>
    <lineage>
        <taxon>Bacteria</taxon>
        <taxon>Pseudomonadati</taxon>
        <taxon>Pseudomonadota</taxon>
        <taxon>Alphaproteobacteria</taxon>
        <taxon>Hyphomicrobiales</taxon>
        <taxon>Xanthobacteraceae</taxon>
        <taxon>Labrys</taxon>
    </lineage>
</organism>
<reference evidence="2" key="1">
    <citation type="journal article" date="2019" name="Int. J. Syst. Evol. Microbiol.">
        <title>The Global Catalogue of Microorganisms (GCM) 10K type strain sequencing project: providing services to taxonomists for standard genome sequencing and annotation.</title>
        <authorList>
            <consortium name="The Broad Institute Genomics Platform"/>
            <consortium name="The Broad Institute Genome Sequencing Center for Infectious Disease"/>
            <person name="Wu L."/>
            <person name="Ma J."/>
        </authorList>
    </citation>
    <scope>NUCLEOTIDE SEQUENCE [LARGE SCALE GENOMIC DNA]</scope>
    <source>
        <strain evidence="2">NBRC 101365</strain>
    </source>
</reference>
<dbReference type="EMBL" id="BSPC01000014">
    <property type="protein sequence ID" value="GLS18590.1"/>
    <property type="molecule type" value="Genomic_DNA"/>
</dbReference>
<evidence type="ECO:0000313" key="1">
    <source>
        <dbReference type="EMBL" id="GLS18590.1"/>
    </source>
</evidence>
<accession>A0ABQ6CEK2</accession>
<name>A0ABQ6CEK2_9HYPH</name>
<comment type="caution">
    <text evidence="1">The sequence shown here is derived from an EMBL/GenBank/DDBJ whole genome shotgun (WGS) entry which is preliminary data.</text>
</comment>
<protein>
    <submittedName>
        <fullName evidence="1">Uncharacterized protein</fullName>
    </submittedName>
</protein>
<evidence type="ECO:0000313" key="2">
    <source>
        <dbReference type="Proteomes" id="UP001156882"/>
    </source>
</evidence>
<dbReference type="Proteomes" id="UP001156882">
    <property type="component" value="Unassembled WGS sequence"/>
</dbReference>
<proteinExistence type="predicted"/>
<gene>
    <name evidence="1" type="ORF">GCM10007874_16070</name>
</gene>